<dbReference type="Proteomes" id="UP000287910">
    <property type="component" value="Unassembled WGS sequence"/>
</dbReference>
<accession>A0A3S0PSJ7</accession>
<dbReference type="PANTHER" id="PTHR34474:SF4">
    <property type="entry name" value="HEME OXYGENASE (STAPHYLOBILIN-PRODUCING) 1"/>
    <property type="match status" value="1"/>
</dbReference>
<dbReference type="AlphaFoldDB" id="A0A3S0PSJ7"/>
<dbReference type="SUPFAM" id="SSF54909">
    <property type="entry name" value="Dimeric alpha+beta barrel"/>
    <property type="match status" value="1"/>
</dbReference>
<comment type="caution">
    <text evidence="2">The sequence shown here is derived from an EMBL/GenBank/DDBJ whole genome shotgun (WGS) entry which is preliminary data.</text>
</comment>
<dbReference type="InterPro" id="IPR007138">
    <property type="entry name" value="ABM_dom"/>
</dbReference>
<dbReference type="Gene3D" id="3.30.70.100">
    <property type="match status" value="1"/>
</dbReference>
<keyword evidence="3" id="KW-1185">Reference proteome</keyword>
<evidence type="ECO:0000259" key="1">
    <source>
        <dbReference type="PROSITE" id="PS51725"/>
    </source>
</evidence>
<protein>
    <submittedName>
        <fullName evidence="2">Heme oxygenase</fullName>
    </submittedName>
</protein>
<organism evidence="2 3">
    <name type="scientific">Lysinibacillus antri</name>
    <dbReference type="NCBI Taxonomy" id="2498145"/>
    <lineage>
        <taxon>Bacteria</taxon>
        <taxon>Bacillati</taxon>
        <taxon>Bacillota</taxon>
        <taxon>Bacilli</taxon>
        <taxon>Bacillales</taxon>
        <taxon>Bacillaceae</taxon>
        <taxon>Lysinibacillus</taxon>
    </lineage>
</organism>
<proteinExistence type="predicted"/>
<evidence type="ECO:0000313" key="3">
    <source>
        <dbReference type="Proteomes" id="UP000287910"/>
    </source>
</evidence>
<evidence type="ECO:0000313" key="2">
    <source>
        <dbReference type="EMBL" id="RUL57007.1"/>
    </source>
</evidence>
<dbReference type="PROSITE" id="PS51725">
    <property type="entry name" value="ABM"/>
    <property type="match status" value="1"/>
</dbReference>
<sequence length="106" mass="12028">MYTVTNRIKMKKGMAHKMAPNFTKPGPLQEFKGFNKVEVNVSTQFEDYDEMSVVMFWETLEDFAVWRESDAFKAAHKRPANGEPNPDSPVISSQIIVAEIVSSISK</sequence>
<dbReference type="NCBIfam" id="NF009840">
    <property type="entry name" value="PRK13315.1"/>
    <property type="match status" value="1"/>
</dbReference>
<dbReference type="RefSeq" id="WP_126657122.1">
    <property type="nucleotide sequence ID" value="NZ_RYYR01000001.1"/>
</dbReference>
<name>A0A3S0PSJ7_9BACI</name>
<dbReference type="EMBL" id="RYYR01000001">
    <property type="protein sequence ID" value="RUL57007.1"/>
    <property type="molecule type" value="Genomic_DNA"/>
</dbReference>
<gene>
    <name evidence="2" type="ORF">EK386_00895</name>
</gene>
<dbReference type="InterPro" id="IPR050404">
    <property type="entry name" value="Heme-degrading_MO"/>
</dbReference>
<dbReference type="InterPro" id="IPR011008">
    <property type="entry name" value="Dimeric_a/b-barrel"/>
</dbReference>
<dbReference type="Pfam" id="PF03992">
    <property type="entry name" value="ABM"/>
    <property type="match status" value="1"/>
</dbReference>
<dbReference type="PANTHER" id="PTHR34474">
    <property type="entry name" value="SIGNAL TRANSDUCTION PROTEIN TRAP"/>
    <property type="match status" value="1"/>
</dbReference>
<feature type="domain" description="ABM" evidence="1">
    <location>
        <begin position="2"/>
        <end position="95"/>
    </location>
</feature>
<reference evidence="2 3" key="1">
    <citation type="submission" date="2018-12" db="EMBL/GenBank/DDBJ databases">
        <title>Lysinibacillus antri sp. nov., isolated from a cave soil.</title>
        <authorList>
            <person name="Narsing Rao M.P."/>
            <person name="Zhang H."/>
            <person name="Dong Z.-Y."/>
            <person name="Niu X.-K."/>
            <person name="Zhang K."/>
            <person name="Fang B.-Z."/>
            <person name="Kang Y.-Q."/>
            <person name="Xiao M."/>
            <person name="Li W.-J."/>
        </authorList>
    </citation>
    <scope>NUCLEOTIDE SEQUENCE [LARGE SCALE GENOMIC DNA]</scope>
    <source>
        <strain evidence="2 3">SYSU K30002</strain>
    </source>
</reference>